<gene>
    <name evidence="2" type="ORF">NCTC8580_04734</name>
</gene>
<dbReference type="EMBL" id="UHJC01000002">
    <property type="protein sequence ID" value="SUQ39505.1"/>
    <property type="molecule type" value="Genomic_DNA"/>
</dbReference>
<reference evidence="2 3" key="1">
    <citation type="submission" date="2018-06" db="EMBL/GenBank/DDBJ databases">
        <authorList>
            <consortium name="Pathogen Informatics"/>
            <person name="Doyle S."/>
        </authorList>
    </citation>
    <scope>NUCLEOTIDE SEQUENCE [LARGE SCALE GENOMIC DNA]</scope>
    <source>
        <strain evidence="2 3">NCTC8580</strain>
    </source>
</reference>
<dbReference type="RefSeq" id="WP_115115793.1">
    <property type="nucleotide sequence ID" value="NZ_UHJC01000002.1"/>
</dbReference>
<sequence length="70" mass="7633">MQIKAEQFVTNGGRRVLTDNGQQGMGGKTGVGSTTERKLGAVAAAIYANCSDLDSKQLDEIIEWVRLYRD</sequence>
<protein>
    <submittedName>
        <fullName evidence="2">Uncharacterized protein</fullName>
    </submittedName>
</protein>
<dbReference type="AlphaFoldDB" id="A0A380SCV7"/>
<feature type="region of interest" description="Disordered" evidence="1">
    <location>
        <begin position="1"/>
        <end position="33"/>
    </location>
</feature>
<dbReference type="Proteomes" id="UP000255087">
    <property type="component" value="Unassembled WGS sequence"/>
</dbReference>
<accession>A0A380SCV7</accession>
<organism evidence="2 3">
    <name type="scientific">Yersinia pseudotuberculosis</name>
    <dbReference type="NCBI Taxonomy" id="633"/>
    <lineage>
        <taxon>Bacteria</taxon>
        <taxon>Pseudomonadati</taxon>
        <taxon>Pseudomonadota</taxon>
        <taxon>Gammaproteobacteria</taxon>
        <taxon>Enterobacterales</taxon>
        <taxon>Yersiniaceae</taxon>
        <taxon>Yersinia</taxon>
    </lineage>
</organism>
<proteinExistence type="predicted"/>
<evidence type="ECO:0000313" key="2">
    <source>
        <dbReference type="EMBL" id="SUQ39505.1"/>
    </source>
</evidence>
<evidence type="ECO:0000313" key="3">
    <source>
        <dbReference type="Proteomes" id="UP000255087"/>
    </source>
</evidence>
<name>A0A380SCV7_YERPU</name>
<evidence type="ECO:0000256" key="1">
    <source>
        <dbReference type="SAM" id="MobiDB-lite"/>
    </source>
</evidence>